<reference evidence="7 8" key="1">
    <citation type="submission" date="2015-10" db="EMBL/GenBank/DDBJ databases">
        <title>Full genome of DAOMC 229536 Phialocephala scopiformis, a fungal endophyte of spruce producing the potent anti-insectan compound rugulosin.</title>
        <authorList>
            <consortium name="DOE Joint Genome Institute"/>
            <person name="Walker A.K."/>
            <person name="Frasz S.L."/>
            <person name="Seifert K.A."/>
            <person name="Miller J.D."/>
            <person name="Mondo S.J."/>
            <person name="Labutti K."/>
            <person name="Lipzen A."/>
            <person name="Dockter R."/>
            <person name="Kennedy M."/>
            <person name="Grigoriev I.V."/>
            <person name="Spatafora J.W."/>
        </authorList>
    </citation>
    <scope>NUCLEOTIDE SEQUENCE [LARGE SCALE GENOMIC DNA]</scope>
    <source>
        <strain evidence="7 8">CBS 120377</strain>
    </source>
</reference>
<keyword evidence="3 5" id="KW-1133">Transmembrane helix</keyword>
<evidence type="ECO:0000256" key="4">
    <source>
        <dbReference type="ARBA" id="ARBA00023136"/>
    </source>
</evidence>
<dbReference type="InParanoid" id="A0A194XQ62"/>
<comment type="subcellular location">
    <subcellularLocation>
        <location evidence="1">Membrane</location>
        <topology evidence="1">Single-pass membrane protein</topology>
    </subcellularLocation>
</comment>
<evidence type="ECO:0000256" key="3">
    <source>
        <dbReference type="ARBA" id="ARBA00022989"/>
    </source>
</evidence>
<dbReference type="KEGG" id="psco:LY89DRAFT_768563"/>
<keyword evidence="4 5" id="KW-0472">Membrane</keyword>
<dbReference type="EMBL" id="KQ947407">
    <property type="protein sequence ID" value="KUJ22194.1"/>
    <property type="molecule type" value="Genomic_DNA"/>
</dbReference>
<dbReference type="Proteomes" id="UP000070700">
    <property type="component" value="Unassembled WGS sequence"/>
</dbReference>
<evidence type="ECO:0000313" key="7">
    <source>
        <dbReference type="EMBL" id="KUJ22194.1"/>
    </source>
</evidence>
<dbReference type="RefSeq" id="XP_018076549.1">
    <property type="nucleotide sequence ID" value="XM_018221791.1"/>
</dbReference>
<name>A0A194XQ62_MOLSC</name>
<evidence type="ECO:0008006" key="9">
    <source>
        <dbReference type="Google" id="ProtNLM"/>
    </source>
</evidence>
<accession>A0A194XQ62</accession>
<dbReference type="GO" id="GO:0071944">
    <property type="term" value="C:cell periphery"/>
    <property type="evidence" value="ECO:0007669"/>
    <property type="project" value="UniProtKB-ARBA"/>
</dbReference>
<dbReference type="PANTHER" id="PTHR15549:SF26">
    <property type="entry name" value="AXIAL BUDDING PATTERN PROTEIN 2-RELATED"/>
    <property type="match status" value="1"/>
</dbReference>
<dbReference type="InterPro" id="IPR051694">
    <property type="entry name" value="Immunoregulatory_rcpt-like"/>
</dbReference>
<keyword evidence="2 5" id="KW-0812">Transmembrane</keyword>
<evidence type="ECO:0000256" key="5">
    <source>
        <dbReference type="SAM" id="Phobius"/>
    </source>
</evidence>
<sequence>MSSHSLREFEFLFALLSNVVLVSSTCYNPDGTAKTSPAYQPCVQTVGTFSQCCGTNWTATNPIVADDKCMPNGLCLNNNPSDNEPLYWRGSCTDPTWKSPLCLSNLCTNSSNGGDASDNVPLIQCSDGSWCCGSTNTACCSKGLGVKLDAIIGVANQSTSTSSTSSSTSTSTSTATGLVISATPKGTQSGLSTGAKAGIGVAAAVIAIIALAGLTRFILRKKRRQAAVRGPADVTSGGLIKGNPHELGGETAYAEMGSNKPEPYQHEVAGYMPVPVHELASSRYHE</sequence>
<dbReference type="OrthoDB" id="5215637at2759"/>
<feature type="transmembrane region" description="Helical" evidence="5">
    <location>
        <begin position="197"/>
        <end position="219"/>
    </location>
</feature>
<evidence type="ECO:0000256" key="2">
    <source>
        <dbReference type="ARBA" id="ARBA00022692"/>
    </source>
</evidence>
<proteinExistence type="predicted"/>
<keyword evidence="6" id="KW-0732">Signal</keyword>
<evidence type="ECO:0000256" key="1">
    <source>
        <dbReference type="ARBA" id="ARBA00004167"/>
    </source>
</evidence>
<protein>
    <recommendedName>
        <fullName evidence="9">Mid2 domain-containing protein</fullName>
    </recommendedName>
</protein>
<dbReference type="PANTHER" id="PTHR15549">
    <property type="entry name" value="PAIRED IMMUNOGLOBULIN-LIKE TYPE 2 RECEPTOR"/>
    <property type="match status" value="1"/>
</dbReference>
<feature type="signal peptide" evidence="6">
    <location>
        <begin position="1"/>
        <end position="24"/>
    </location>
</feature>
<dbReference type="GO" id="GO:0016020">
    <property type="term" value="C:membrane"/>
    <property type="evidence" value="ECO:0007669"/>
    <property type="project" value="UniProtKB-SubCell"/>
</dbReference>
<keyword evidence="8" id="KW-1185">Reference proteome</keyword>
<dbReference type="STRING" id="149040.A0A194XQ62"/>
<dbReference type="AlphaFoldDB" id="A0A194XQ62"/>
<dbReference type="GeneID" id="28831517"/>
<evidence type="ECO:0000313" key="8">
    <source>
        <dbReference type="Proteomes" id="UP000070700"/>
    </source>
</evidence>
<gene>
    <name evidence="7" type="ORF">LY89DRAFT_768563</name>
</gene>
<feature type="chain" id="PRO_5008268499" description="Mid2 domain-containing protein" evidence="6">
    <location>
        <begin position="25"/>
        <end position="286"/>
    </location>
</feature>
<organism evidence="7 8">
    <name type="scientific">Mollisia scopiformis</name>
    <name type="common">Conifer needle endophyte fungus</name>
    <name type="synonym">Phialocephala scopiformis</name>
    <dbReference type="NCBI Taxonomy" id="149040"/>
    <lineage>
        <taxon>Eukaryota</taxon>
        <taxon>Fungi</taxon>
        <taxon>Dikarya</taxon>
        <taxon>Ascomycota</taxon>
        <taxon>Pezizomycotina</taxon>
        <taxon>Leotiomycetes</taxon>
        <taxon>Helotiales</taxon>
        <taxon>Mollisiaceae</taxon>
        <taxon>Mollisia</taxon>
    </lineage>
</organism>
<evidence type="ECO:0000256" key="6">
    <source>
        <dbReference type="SAM" id="SignalP"/>
    </source>
</evidence>